<evidence type="ECO:0000313" key="2">
    <source>
        <dbReference type="EMBL" id="EFN76486.1"/>
    </source>
</evidence>
<proteinExistence type="predicted"/>
<name>E2C6E7_HARSA</name>
<dbReference type="Proteomes" id="UP000008237">
    <property type="component" value="Unassembled WGS sequence"/>
</dbReference>
<feature type="region of interest" description="Disordered" evidence="1">
    <location>
        <begin position="58"/>
        <end position="81"/>
    </location>
</feature>
<feature type="region of interest" description="Disordered" evidence="1">
    <location>
        <begin position="152"/>
        <end position="171"/>
    </location>
</feature>
<accession>E2C6E7</accession>
<keyword evidence="3" id="KW-1185">Reference proteome</keyword>
<gene>
    <name evidence="2" type="ORF">EAI_05513</name>
</gene>
<dbReference type="AlphaFoldDB" id="E2C6E7"/>
<sequence>MSNPKTKQSGMERSTLDRYMLEQLQEEAAKYKFPVCDNWNTLIETIVTHLERYRPVGDLLGADQGSDSRPPSRASEQGRDETRLIQATVSAFQQMTAALTESIGKRQQQMQNEQQQFLQVQQGQYEQLIRTIMTRPEIVSTTSRGITHLVSTETQASGRTSGNEEVSQQRTADPEISAITMSGLMSQIQAYGLNGGRGCKAMNPTGGPSCKDSRGLGWSNSSGGDKPVNRQGENMVQLPQRSSP</sequence>
<protein>
    <submittedName>
        <fullName evidence="2">Uncharacterized protein</fullName>
    </submittedName>
</protein>
<reference evidence="2 3" key="1">
    <citation type="journal article" date="2010" name="Science">
        <title>Genomic comparison of the ants Camponotus floridanus and Harpegnathos saltator.</title>
        <authorList>
            <person name="Bonasio R."/>
            <person name="Zhang G."/>
            <person name="Ye C."/>
            <person name="Mutti N.S."/>
            <person name="Fang X."/>
            <person name="Qin N."/>
            <person name="Donahue G."/>
            <person name="Yang P."/>
            <person name="Li Q."/>
            <person name="Li C."/>
            <person name="Zhang P."/>
            <person name="Huang Z."/>
            <person name="Berger S.L."/>
            <person name="Reinberg D."/>
            <person name="Wang J."/>
            <person name="Liebig J."/>
        </authorList>
    </citation>
    <scope>NUCLEOTIDE SEQUENCE [LARGE SCALE GENOMIC DNA]</scope>
    <source>
        <strain evidence="2 3">R22 G/1</strain>
    </source>
</reference>
<dbReference type="EMBL" id="GL453116">
    <property type="protein sequence ID" value="EFN76486.1"/>
    <property type="molecule type" value="Genomic_DNA"/>
</dbReference>
<feature type="compositionally biased region" description="Polar residues" evidence="1">
    <location>
        <begin position="231"/>
        <end position="244"/>
    </location>
</feature>
<organism evidence="3">
    <name type="scientific">Harpegnathos saltator</name>
    <name type="common">Jerdon's jumping ant</name>
    <dbReference type="NCBI Taxonomy" id="610380"/>
    <lineage>
        <taxon>Eukaryota</taxon>
        <taxon>Metazoa</taxon>
        <taxon>Ecdysozoa</taxon>
        <taxon>Arthropoda</taxon>
        <taxon>Hexapoda</taxon>
        <taxon>Insecta</taxon>
        <taxon>Pterygota</taxon>
        <taxon>Neoptera</taxon>
        <taxon>Endopterygota</taxon>
        <taxon>Hymenoptera</taxon>
        <taxon>Apocrita</taxon>
        <taxon>Aculeata</taxon>
        <taxon>Formicoidea</taxon>
        <taxon>Formicidae</taxon>
        <taxon>Ponerinae</taxon>
        <taxon>Ponerini</taxon>
        <taxon>Harpegnathos</taxon>
    </lineage>
</organism>
<evidence type="ECO:0000313" key="3">
    <source>
        <dbReference type="Proteomes" id="UP000008237"/>
    </source>
</evidence>
<evidence type="ECO:0000256" key="1">
    <source>
        <dbReference type="SAM" id="MobiDB-lite"/>
    </source>
</evidence>
<feature type="region of interest" description="Disordered" evidence="1">
    <location>
        <begin position="203"/>
        <end position="244"/>
    </location>
</feature>
<dbReference type="InParanoid" id="E2C6E7"/>